<keyword evidence="8" id="KW-0539">Nucleus</keyword>
<evidence type="ECO:0000256" key="7">
    <source>
        <dbReference type="ARBA" id="ARBA00023125"/>
    </source>
</evidence>
<sequence>MAIDLRDRGSVGCAYYVAQEEKLYFMEDVKFGGVDVVDSLRMHIQPTVVILSTRVDDEVIQRLDPDMRCRSVLVSETSDQFKLPYIMEVRPSAEFNPEIAKNKLANLRLEADNGPRIRFMIPGDVISADDSDPRQDSPAGRQENLLRLGGWINAESRVTLGCSGAVLSYLQRRRAAGYLPGDEAAHSFFRISYLEMFSLKDFMFINGDALRSLNVIESESHPNHQNQGPKASGSKESLSVYGLFHHLARSPQGKQLLRQVFFRPSMSLDVINSRLFTISIMTRPDNEVQLGDLIKNLKYVKNMRSVLTNLQRGMSAPSIPTGRGVPRTMWSTIRQFVFHALKIRDVIGDLNGAERLPIRNKVLQKFEAYHLAQVGRQISEVIDFEASELNNRSVASVLPNIDPELDELKRHYNGLDSLLREIGYLTCVDSGTDGDIEVSDSRFFDGWELKFTTENCSYYKTNEMRELDQKFGDLWTDICDREIEITHALAEKILEYHEMLATVSDVCGELDCLLALAQGAKIYKLKQPTMTRQNFIEVKGGRHIIQELTVPSYVANDTRIIGRQGERGTDEEQSEAGSRFTTPTSSRSESSAGPNMLILTGPNYSGKSVYLKQVALIVYVPAERATIGLTDKILTRISTQESVSKAQSAFMIDLQQISLALNLATHRSLLVIDEFGKGTESTDGAGLLCGVLEHLLSLENNSPKVLAATHFHEIFENGFLTPRPALGFGYMEVRVDEDAELENQIAYLYNFKVGRSTSSFGTYCAAMNGIAPEIVERAEELILLAARGEDLVAACAVMPEGEAEELEEAERIAREFLAADFVSGPREKLQSILAPVSTTSETQTSASVYEATESS</sequence>
<evidence type="ECO:0000313" key="14">
    <source>
        <dbReference type="EMBL" id="KAF2401123.1"/>
    </source>
</evidence>
<gene>
    <name evidence="14" type="ORF">EJ06DRAFT_555745</name>
</gene>
<name>A0A6G1HYI7_9PEZI</name>
<evidence type="ECO:0000256" key="11">
    <source>
        <dbReference type="ARBA" id="ARBA00077470"/>
    </source>
</evidence>
<dbReference type="GO" id="GO:0140664">
    <property type="term" value="F:ATP-dependent DNA damage sensor activity"/>
    <property type="evidence" value="ECO:0007669"/>
    <property type="project" value="InterPro"/>
</dbReference>
<dbReference type="PANTHER" id="PTHR11361:SF20">
    <property type="entry name" value="MUTS PROTEIN HOMOLOG 5"/>
    <property type="match status" value="1"/>
</dbReference>
<dbReference type="GO" id="GO:0005694">
    <property type="term" value="C:chromosome"/>
    <property type="evidence" value="ECO:0007669"/>
    <property type="project" value="UniProtKB-SubCell"/>
</dbReference>
<evidence type="ECO:0000256" key="8">
    <source>
        <dbReference type="ARBA" id="ARBA00023242"/>
    </source>
</evidence>
<dbReference type="GO" id="GO:0006298">
    <property type="term" value="P:mismatch repair"/>
    <property type="evidence" value="ECO:0007669"/>
    <property type="project" value="InterPro"/>
</dbReference>
<dbReference type="SUPFAM" id="SSF52540">
    <property type="entry name" value="P-loop containing nucleoside triphosphate hydrolases"/>
    <property type="match status" value="1"/>
</dbReference>
<evidence type="ECO:0000259" key="13">
    <source>
        <dbReference type="PROSITE" id="PS00486"/>
    </source>
</evidence>
<dbReference type="EMBL" id="ML996693">
    <property type="protein sequence ID" value="KAF2401123.1"/>
    <property type="molecule type" value="Genomic_DNA"/>
</dbReference>
<dbReference type="SUPFAM" id="SSF48334">
    <property type="entry name" value="DNA repair protein MutS, domain III"/>
    <property type="match status" value="1"/>
</dbReference>
<feature type="compositionally biased region" description="Polar residues" evidence="12">
    <location>
        <begin position="575"/>
        <end position="593"/>
    </location>
</feature>
<evidence type="ECO:0000256" key="6">
    <source>
        <dbReference type="ARBA" id="ARBA00022840"/>
    </source>
</evidence>
<evidence type="ECO:0000256" key="5">
    <source>
        <dbReference type="ARBA" id="ARBA00022741"/>
    </source>
</evidence>
<proteinExistence type="inferred from homology"/>
<dbReference type="Gene3D" id="3.40.50.300">
    <property type="entry name" value="P-loop containing nucleotide triphosphate hydrolases"/>
    <property type="match status" value="1"/>
</dbReference>
<dbReference type="OrthoDB" id="29596at2759"/>
<keyword evidence="15" id="KW-1185">Reference proteome</keyword>
<dbReference type="Gene3D" id="1.10.1420.10">
    <property type="match status" value="3"/>
</dbReference>
<dbReference type="PROSITE" id="PS00486">
    <property type="entry name" value="DNA_MISMATCH_REPAIR_2"/>
    <property type="match status" value="1"/>
</dbReference>
<dbReference type="InterPro" id="IPR007696">
    <property type="entry name" value="DNA_mismatch_repair_MutS_core"/>
</dbReference>
<reference evidence="14" key="1">
    <citation type="journal article" date="2020" name="Stud. Mycol.">
        <title>101 Dothideomycetes genomes: a test case for predicting lifestyles and emergence of pathogens.</title>
        <authorList>
            <person name="Haridas S."/>
            <person name="Albert R."/>
            <person name="Binder M."/>
            <person name="Bloem J."/>
            <person name="Labutti K."/>
            <person name="Salamov A."/>
            <person name="Andreopoulos B."/>
            <person name="Baker S."/>
            <person name="Barry K."/>
            <person name="Bills G."/>
            <person name="Bluhm B."/>
            <person name="Cannon C."/>
            <person name="Castanera R."/>
            <person name="Culley D."/>
            <person name="Daum C."/>
            <person name="Ezra D."/>
            <person name="Gonzalez J."/>
            <person name="Henrissat B."/>
            <person name="Kuo A."/>
            <person name="Liang C."/>
            <person name="Lipzen A."/>
            <person name="Lutzoni F."/>
            <person name="Magnuson J."/>
            <person name="Mondo S."/>
            <person name="Nolan M."/>
            <person name="Ohm R."/>
            <person name="Pangilinan J."/>
            <person name="Park H.-J."/>
            <person name="Ramirez L."/>
            <person name="Alfaro M."/>
            <person name="Sun H."/>
            <person name="Tritt A."/>
            <person name="Yoshinaga Y."/>
            <person name="Zwiers L.-H."/>
            <person name="Turgeon B."/>
            <person name="Goodwin S."/>
            <person name="Spatafora J."/>
            <person name="Crous P."/>
            <person name="Grigoriev I."/>
        </authorList>
    </citation>
    <scope>NUCLEOTIDE SEQUENCE</scope>
    <source>
        <strain evidence="14">CBS 262.69</strain>
    </source>
</reference>
<dbReference type="GO" id="GO:0005634">
    <property type="term" value="C:nucleus"/>
    <property type="evidence" value="ECO:0007669"/>
    <property type="project" value="UniProtKB-SubCell"/>
</dbReference>
<accession>A0A6G1HYI7</accession>
<feature type="region of interest" description="Disordered" evidence="12">
    <location>
        <begin position="833"/>
        <end position="855"/>
    </location>
</feature>
<evidence type="ECO:0000256" key="9">
    <source>
        <dbReference type="ARBA" id="ARBA00023254"/>
    </source>
</evidence>
<dbReference type="Proteomes" id="UP000799640">
    <property type="component" value="Unassembled WGS sequence"/>
</dbReference>
<evidence type="ECO:0000256" key="2">
    <source>
        <dbReference type="ARBA" id="ARBA00004286"/>
    </source>
</evidence>
<dbReference type="FunFam" id="3.40.50.300:FF:001067">
    <property type="entry name" value="DNA mismatch repair protein MSH5"/>
    <property type="match status" value="1"/>
</dbReference>
<feature type="compositionally biased region" description="Polar residues" evidence="12">
    <location>
        <begin position="836"/>
        <end position="855"/>
    </location>
</feature>
<dbReference type="AlphaFoldDB" id="A0A6G1HYI7"/>
<dbReference type="GO" id="GO:0005524">
    <property type="term" value="F:ATP binding"/>
    <property type="evidence" value="ECO:0007669"/>
    <property type="project" value="UniProtKB-KW"/>
</dbReference>
<dbReference type="Pfam" id="PF00488">
    <property type="entry name" value="MutS_V"/>
    <property type="match status" value="1"/>
</dbReference>
<dbReference type="GO" id="GO:0051026">
    <property type="term" value="P:chiasma assembly"/>
    <property type="evidence" value="ECO:0007669"/>
    <property type="project" value="TreeGrafter"/>
</dbReference>
<keyword evidence="7" id="KW-0238">DNA-binding</keyword>
<dbReference type="InterPro" id="IPR000432">
    <property type="entry name" value="DNA_mismatch_repair_MutS_C"/>
</dbReference>
<dbReference type="InterPro" id="IPR036187">
    <property type="entry name" value="DNA_mismatch_repair_MutS_sf"/>
</dbReference>
<dbReference type="Pfam" id="PF05192">
    <property type="entry name" value="MutS_III"/>
    <property type="match status" value="1"/>
</dbReference>
<evidence type="ECO:0000313" key="15">
    <source>
        <dbReference type="Proteomes" id="UP000799640"/>
    </source>
</evidence>
<comment type="subcellular location">
    <subcellularLocation>
        <location evidence="2">Chromosome</location>
    </subcellularLocation>
    <subcellularLocation>
        <location evidence="1">Nucleus</location>
    </subcellularLocation>
</comment>
<organism evidence="14 15">
    <name type="scientific">Trichodelitschia bisporula</name>
    <dbReference type="NCBI Taxonomy" id="703511"/>
    <lineage>
        <taxon>Eukaryota</taxon>
        <taxon>Fungi</taxon>
        <taxon>Dikarya</taxon>
        <taxon>Ascomycota</taxon>
        <taxon>Pezizomycotina</taxon>
        <taxon>Dothideomycetes</taxon>
        <taxon>Dothideomycetes incertae sedis</taxon>
        <taxon>Phaeotrichales</taxon>
        <taxon>Phaeotrichaceae</taxon>
        <taxon>Trichodelitschia</taxon>
    </lineage>
</organism>
<keyword evidence="4" id="KW-0158">Chromosome</keyword>
<dbReference type="InterPro" id="IPR027417">
    <property type="entry name" value="P-loop_NTPase"/>
</dbReference>
<keyword evidence="9" id="KW-0469">Meiosis</keyword>
<dbReference type="InterPro" id="IPR045076">
    <property type="entry name" value="MutS"/>
</dbReference>
<dbReference type="SMART" id="SM00534">
    <property type="entry name" value="MUTSac"/>
    <property type="match status" value="1"/>
</dbReference>
<dbReference type="CDD" id="cd03281">
    <property type="entry name" value="ABC_MSH5_euk"/>
    <property type="match status" value="1"/>
</dbReference>
<evidence type="ECO:0000256" key="3">
    <source>
        <dbReference type="ARBA" id="ARBA00006271"/>
    </source>
</evidence>
<evidence type="ECO:0000256" key="4">
    <source>
        <dbReference type="ARBA" id="ARBA00022454"/>
    </source>
</evidence>
<keyword evidence="5" id="KW-0547">Nucleotide-binding</keyword>
<feature type="domain" description="DNA mismatch repair proteins mutS family" evidence="13">
    <location>
        <begin position="668"/>
        <end position="684"/>
    </location>
</feature>
<evidence type="ECO:0000256" key="1">
    <source>
        <dbReference type="ARBA" id="ARBA00004123"/>
    </source>
</evidence>
<protein>
    <recommendedName>
        <fullName evidence="10">DNA mismatch repair protein MSH5</fullName>
    </recommendedName>
    <alternativeName>
        <fullName evidence="11">MutS protein homolog 5</fullName>
    </alternativeName>
</protein>
<keyword evidence="6" id="KW-0067">ATP-binding</keyword>
<dbReference type="GO" id="GO:0030983">
    <property type="term" value="F:mismatched DNA binding"/>
    <property type="evidence" value="ECO:0007669"/>
    <property type="project" value="InterPro"/>
</dbReference>
<evidence type="ECO:0000256" key="10">
    <source>
        <dbReference type="ARBA" id="ARBA00073549"/>
    </source>
</evidence>
<feature type="region of interest" description="Disordered" evidence="12">
    <location>
        <begin position="560"/>
        <end position="594"/>
    </location>
</feature>
<evidence type="ECO:0000256" key="12">
    <source>
        <dbReference type="SAM" id="MobiDB-lite"/>
    </source>
</evidence>
<dbReference type="SMART" id="SM00533">
    <property type="entry name" value="MUTSd"/>
    <property type="match status" value="1"/>
</dbReference>
<comment type="similarity">
    <text evidence="3">Belongs to the DNA mismatch repair MutS family.</text>
</comment>
<dbReference type="PANTHER" id="PTHR11361">
    <property type="entry name" value="DNA MISMATCH REPAIR PROTEIN MUTS FAMILY MEMBER"/>
    <property type="match status" value="1"/>
</dbReference>